<protein>
    <recommendedName>
        <fullName evidence="1">HTH marR-type domain-containing protein</fullName>
    </recommendedName>
</protein>
<evidence type="ECO:0000313" key="2">
    <source>
        <dbReference type="EMBL" id="GAA2028538.1"/>
    </source>
</evidence>
<dbReference type="PANTHER" id="PTHR39515:SF2">
    <property type="entry name" value="HTH-TYPE TRANSCRIPTIONAL REGULATOR RV0880"/>
    <property type="match status" value="1"/>
</dbReference>
<name>A0ABP5FNM3_9MICC</name>
<dbReference type="PROSITE" id="PS50995">
    <property type="entry name" value="HTH_MARR_2"/>
    <property type="match status" value="1"/>
</dbReference>
<accession>A0ABP5FNM3</accession>
<dbReference type="InterPro" id="IPR000835">
    <property type="entry name" value="HTH_MarR-typ"/>
</dbReference>
<dbReference type="SUPFAM" id="SSF46785">
    <property type="entry name" value="Winged helix' DNA-binding domain"/>
    <property type="match status" value="1"/>
</dbReference>
<evidence type="ECO:0000313" key="3">
    <source>
        <dbReference type="Proteomes" id="UP001501461"/>
    </source>
</evidence>
<sequence>MTQVSGIPISPLSMRVLGYIDRNGPQRISLMASVESISQPAMTSAVNRLADDELVIRRPDPLDARAQLVDLTDRGHDMLAEYRGHMAEVLQPRLDALAADDYATVERAVAIFETLTNDLTGLPNVRKKLI</sequence>
<dbReference type="Proteomes" id="UP001501461">
    <property type="component" value="Unassembled WGS sequence"/>
</dbReference>
<gene>
    <name evidence="2" type="ORF">GCM10009720_05370</name>
</gene>
<dbReference type="Pfam" id="PF01047">
    <property type="entry name" value="MarR"/>
    <property type="match status" value="1"/>
</dbReference>
<feature type="domain" description="HTH marR-type" evidence="1">
    <location>
        <begin position="1"/>
        <end position="117"/>
    </location>
</feature>
<dbReference type="PANTHER" id="PTHR39515">
    <property type="entry name" value="CONSERVED PROTEIN"/>
    <property type="match status" value="1"/>
</dbReference>
<organism evidence="2 3">
    <name type="scientific">Yaniella flava</name>
    <dbReference type="NCBI Taxonomy" id="287930"/>
    <lineage>
        <taxon>Bacteria</taxon>
        <taxon>Bacillati</taxon>
        <taxon>Actinomycetota</taxon>
        <taxon>Actinomycetes</taxon>
        <taxon>Micrococcales</taxon>
        <taxon>Micrococcaceae</taxon>
        <taxon>Yaniella</taxon>
    </lineage>
</organism>
<evidence type="ECO:0000259" key="1">
    <source>
        <dbReference type="PROSITE" id="PS50995"/>
    </source>
</evidence>
<dbReference type="EMBL" id="BAAAMN010000009">
    <property type="protein sequence ID" value="GAA2028538.1"/>
    <property type="molecule type" value="Genomic_DNA"/>
</dbReference>
<dbReference type="InterPro" id="IPR036388">
    <property type="entry name" value="WH-like_DNA-bd_sf"/>
</dbReference>
<dbReference type="InterPro" id="IPR036390">
    <property type="entry name" value="WH_DNA-bd_sf"/>
</dbReference>
<reference evidence="3" key="1">
    <citation type="journal article" date="2019" name="Int. J. Syst. Evol. Microbiol.">
        <title>The Global Catalogue of Microorganisms (GCM) 10K type strain sequencing project: providing services to taxonomists for standard genome sequencing and annotation.</title>
        <authorList>
            <consortium name="The Broad Institute Genomics Platform"/>
            <consortium name="The Broad Institute Genome Sequencing Center for Infectious Disease"/>
            <person name="Wu L."/>
            <person name="Ma J."/>
        </authorList>
    </citation>
    <scope>NUCLEOTIDE SEQUENCE [LARGE SCALE GENOMIC DNA]</scope>
    <source>
        <strain evidence="3">JCM 13595</strain>
    </source>
</reference>
<comment type="caution">
    <text evidence="2">The sequence shown here is derived from an EMBL/GenBank/DDBJ whole genome shotgun (WGS) entry which is preliminary data.</text>
</comment>
<dbReference type="SMART" id="SM00347">
    <property type="entry name" value="HTH_MARR"/>
    <property type="match status" value="1"/>
</dbReference>
<dbReference type="InterPro" id="IPR052526">
    <property type="entry name" value="HTH-type_Bedaq_tolerance"/>
</dbReference>
<dbReference type="Gene3D" id="1.10.10.10">
    <property type="entry name" value="Winged helix-like DNA-binding domain superfamily/Winged helix DNA-binding domain"/>
    <property type="match status" value="1"/>
</dbReference>
<keyword evidence="3" id="KW-1185">Reference proteome</keyword>
<proteinExistence type="predicted"/>
<dbReference type="RefSeq" id="WP_343956050.1">
    <property type="nucleotide sequence ID" value="NZ_BAAAMN010000009.1"/>
</dbReference>